<evidence type="ECO:0000313" key="2">
    <source>
        <dbReference type="Proteomes" id="UP000011083"/>
    </source>
</evidence>
<dbReference type="VEuPathDB" id="AmoebaDB:ACA1_090820"/>
<evidence type="ECO:0000313" key="1">
    <source>
        <dbReference type="EMBL" id="ELR12593.1"/>
    </source>
</evidence>
<dbReference type="RefSeq" id="XP_004334606.1">
    <property type="nucleotide sequence ID" value="XM_004334558.1"/>
</dbReference>
<protein>
    <submittedName>
        <fullName evidence="1">Uncharacterized protein</fullName>
    </submittedName>
</protein>
<proteinExistence type="predicted"/>
<gene>
    <name evidence="1" type="ORF">ACA1_090820</name>
</gene>
<organism evidence="1 2">
    <name type="scientific">Acanthamoeba castellanii (strain ATCC 30010 / Neff)</name>
    <dbReference type="NCBI Taxonomy" id="1257118"/>
    <lineage>
        <taxon>Eukaryota</taxon>
        <taxon>Amoebozoa</taxon>
        <taxon>Discosea</taxon>
        <taxon>Longamoebia</taxon>
        <taxon>Centramoebida</taxon>
        <taxon>Acanthamoebidae</taxon>
        <taxon>Acanthamoeba</taxon>
    </lineage>
</organism>
<dbReference type="EMBL" id="KB008103">
    <property type="protein sequence ID" value="ELR12593.1"/>
    <property type="molecule type" value="Genomic_DNA"/>
</dbReference>
<dbReference type="Proteomes" id="UP000011083">
    <property type="component" value="Unassembled WGS sequence"/>
</dbReference>
<dbReference type="KEGG" id="acan:ACA1_090820"/>
<name>L8GIN7_ACACF</name>
<keyword evidence="2" id="KW-1185">Reference proteome</keyword>
<reference evidence="1 2" key="1">
    <citation type="journal article" date="2013" name="Genome Biol.">
        <title>Genome of Acanthamoeba castellanii highlights extensive lateral gene transfer and early evolution of tyrosine kinase signaling.</title>
        <authorList>
            <person name="Clarke M."/>
            <person name="Lohan A.J."/>
            <person name="Liu B."/>
            <person name="Lagkouvardos I."/>
            <person name="Roy S."/>
            <person name="Zafar N."/>
            <person name="Bertelli C."/>
            <person name="Schilde C."/>
            <person name="Kianianmomeni A."/>
            <person name="Burglin T.R."/>
            <person name="Frech C."/>
            <person name="Turcotte B."/>
            <person name="Kopec K.O."/>
            <person name="Synnott J.M."/>
            <person name="Choo C."/>
            <person name="Paponov I."/>
            <person name="Finkler A."/>
            <person name="Soon Heng Tan C."/>
            <person name="Hutchins A.P."/>
            <person name="Weinmeier T."/>
            <person name="Rattei T."/>
            <person name="Chu J.S."/>
            <person name="Gimenez G."/>
            <person name="Irimia M."/>
            <person name="Rigden D.J."/>
            <person name="Fitzpatrick D.A."/>
            <person name="Lorenzo-Morales J."/>
            <person name="Bateman A."/>
            <person name="Chiu C.H."/>
            <person name="Tang P."/>
            <person name="Hegemann P."/>
            <person name="Fromm H."/>
            <person name="Raoult D."/>
            <person name="Greub G."/>
            <person name="Miranda-Saavedra D."/>
            <person name="Chen N."/>
            <person name="Nash P."/>
            <person name="Ginger M.L."/>
            <person name="Horn M."/>
            <person name="Schaap P."/>
            <person name="Caler L."/>
            <person name="Loftus B."/>
        </authorList>
    </citation>
    <scope>NUCLEOTIDE SEQUENCE [LARGE SCALE GENOMIC DNA]</scope>
    <source>
        <strain evidence="1 2">Neff</strain>
    </source>
</reference>
<dbReference type="GeneID" id="14913368"/>
<sequence length="247" mass="27776">MFMLMRTATYERDIATAMTDPHNKPGDLFQMHQPIPGAPSPMPAMVCVMMVREAPDGTLANTQLSIGEQLSMAFQLIYATACLESHIQEMVHMPPFKEKRNMVWCSDWRAALFKPEVLVGVVLMDCMDHWDLIEAKGFCGMLEALEPGLCTNTYLPPTDKDYCTCILVLRTLALSALVEMTMDDSGEEFIKFFPHLHMAADWPNLHTIVKGMDLINTGMITDSIQHVALHAYDTTYLANINTENNNN</sequence>
<accession>L8GIN7</accession>
<dbReference type="AlphaFoldDB" id="L8GIN7"/>